<dbReference type="CTD" id="6610"/>
<dbReference type="GO" id="GO:0004620">
    <property type="term" value="F:phospholipase activity"/>
    <property type="evidence" value="ECO:0000318"/>
    <property type="project" value="GO_Central"/>
</dbReference>
<evidence type="ECO:0000256" key="14">
    <source>
        <dbReference type="SAM" id="MobiDB-lite"/>
    </source>
</evidence>
<dbReference type="GO" id="GO:0046872">
    <property type="term" value="F:metal ion binding"/>
    <property type="evidence" value="ECO:0007669"/>
    <property type="project" value="UniProtKB-KW"/>
</dbReference>
<evidence type="ECO:0000256" key="2">
    <source>
        <dbReference type="ARBA" id="ARBA00004760"/>
    </source>
</evidence>
<evidence type="ECO:0000256" key="11">
    <source>
        <dbReference type="ARBA" id="ARBA00022989"/>
    </source>
</evidence>
<dbReference type="EC" id="3.1.4.12" evidence="5"/>
<keyword evidence="13 15" id="KW-0472">Membrane</keyword>
<keyword evidence="7" id="KW-0479">Metal-binding</keyword>
<keyword evidence="9" id="KW-0460">Magnesium</keyword>
<comment type="pathway">
    <text evidence="3">Sphingolipid metabolism.</text>
</comment>
<dbReference type="InterPro" id="IPR038772">
    <property type="entry name" value="Sph/SMPD2-like"/>
</dbReference>
<evidence type="ECO:0000256" key="6">
    <source>
        <dbReference type="ARBA" id="ARBA00022692"/>
    </source>
</evidence>
<dbReference type="OMA" id="IDHILYQ"/>
<dbReference type="Gene3D" id="3.60.10.10">
    <property type="entry name" value="Endonuclease/exonuclease/phosphatase"/>
    <property type="match status" value="1"/>
</dbReference>
<dbReference type="AlphaFoldDB" id="A0A7M7RGU8"/>
<reference evidence="17" key="2">
    <citation type="submission" date="2021-01" db="UniProtKB">
        <authorList>
            <consortium name="EnsemblMetazoa"/>
        </authorList>
    </citation>
    <scope>IDENTIFICATION</scope>
</reference>
<reference evidence="18" key="1">
    <citation type="submission" date="2015-02" db="EMBL/GenBank/DDBJ databases">
        <title>Genome sequencing for Strongylocentrotus purpuratus.</title>
        <authorList>
            <person name="Murali S."/>
            <person name="Liu Y."/>
            <person name="Vee V."/>
            <person name="English A."/>
            <person name="Wang M."/>
            <person name="Skinner E."/>
            <person name="Han Y."/>
            <person name="Muzny D.M."/>
            <person name="Worley K.C."/>
            <person name="Gibbs R.A."/>
        </authorList>
    </citation>
    <scope>NUCLEOTIDE SEQUENCE</scope>
</reference>
<evidence type="ECO:0000256" key="9">
    <source>
        <dbReference type="ARBA" id="ARBA00022842"/>
    </source>
</evidence>
<evidence type="ECO:0000256" key="13">
    <source>
        <dbReference type="ARBA" id="ARBA00023136"/>
    </source>
</evidence>
<evidence type="ECO:0000256" key="15">
    <source>
        <dbReference type="SAM" id="Phobius"/>
    </source>
</evidence>
<dbReference type="GeneID" id="590197"/>
<evidence type="ECO:0000256" key="5">
    <source>
        <dbReference type="ARBA" id="ARBA00012369"/>
    </source>
</evidence>
<feature type="region of interest" description="Disordered" evidence="14">
    <location>
        <begin position="289"/>
        <end position="309"/>
    </location>
</feature>
<dbReference type="InParanoid" id="A0A7M7RGU8"/>
<dbReference type="KEGG" id="spu:590197"/>
<comment type="pathway">
    <text evidence="2">Lipid metabolism; sphingolipid metabolism.</text>
</comment>
<evidence type="ECO:0000256" key="12">
    <source>
        <dbReference type="ARBA" id="ARBA00023098"/>
    </source>
</evidence>
<comment type="similarity">
    <text evidence="4">Belongs to the neutral sphingomyelinase family.</text>
</comment>
<name>A0A7M7RGU8_STRPU</name>
<dbReference type="PANTHER" id="PTHR16320">
    <property type="entry name" value="SPHINGOMYELINASE FAMILY MEMBER"/>
    <property type="match status" value="1"/>
</dbReference>
<dbReference type="OrthoDB" id="387657at2759"/>
<evidence type="ECO:0000256" key="3">
    <source>
        <dbReference type="ARBA" id="ARBA00004991"/>
    </source>
</evidence>
<keyword evidence="11 15" id="KW-1133">Transmembrane helix</keyword>
<dbReference type="InterPro" id="IPR005135">
    <property type="entry name" value="Endo/exonuclease/phosphatase"/>
</dbReference>
<dbReference type="FunCoup" id="A0A7M7RGU8">
    <property type="interactions" value="716"/>
</dbReference>
<evidence type="ECO:0000256" key="4">
    <source>
        <dbReference type="ARBA" id="ARBA00006335"/>
    </source>
</evidence>
<protein>
    <recommendedName>
        <fullName evidence="5">sphingomyelin phosphodiesterase</fullName>
        <ecNumber evidence="5">3.1.4.12</ecNumber>
    </recommendedName>
</protein>
<dbReference type="Proteomes" id="UP000007110">
    <property type="component" value="Unassembled WGS sequence"/>
</dbReference>
<dbReference type="RefSeq" id="XP_794902.3">
    <property type="nucleotide sequence ID" value="XM_789809.4"/>
</dbReference>
<keyword evidence="10" id="KW-0746">Sphingolipid metabolism</keyword>
<dbReference type="Pfam" id="PF03372">
    <property type="entry name" value="Exo_endo_phos"/>
    <property type="match status" value="1"/>
</dbReference>
<keyword evidence="6 15" id="KW-0812">Transmembrane</keyword>
<dbReference type="SUPFAM" id="SSF56219">
    <property type="entry name" value="DNase I-like"/>
    <property type="match status" value="1"/>
</dbReference>
<dbReference type="EnsemblMetazoa" id="XM_789809">
    <property type="protein sequence ID" value="XP_794902"/>
    <property type="gene ID" value="LOC590197"/>
</dbReference>
<evidence type="ECO:0000256" key="1">
    <source>
        <dbReference type="ARBA" id="ARBA00004141"/>
    </source>
</evidence>
<comment type="subcellular location">
    <subcellularLocation>
        <location evidence="1">Membrane</location>
        <topology evidence="1">Multi-pass membrane protein</topology>
    </subcellularLocation>
</comment>
<dbReference type="GO" id="GO:0004767">
    <property type="term" value="F:sphingomyelin phosphodiesterase activity"/>
    <property type="evidence" value="ECO:0007669"/>
    <property type="project" value="UniProtKB-EC"/>
</dbReference>
<keyword evidence="18" id="KW-1185">Reference proteome</keyword>
<sequence length="420" mass="47433">MELNVVTLNCWGLPFGVSKHRSERMQHIAKELASGAYDIVSLQEIWVMEDYQLIKSTVEKVLPHSFYFRMGMLHGGLCIFSKWPIIDTFYHPYSLNGYAHKVTMADWYISKMVALCKLDVEGMTVNVYNTHAHALYAPSNIPEKDEFLTHRLTQLYELSEFVRLTSGAADLVLVTGDFNSEPFSLATKLAVSNARLLDAWETRENKEYTDGMTNERLGNPLAEGQTLFYMNTDNGERIDYIFYQSFGPYTAKCLKTTLALQKIPGMDLHYSDHEGVLSTIYVTLAKDTQGRGDDVSDENSNQEEDGSPWQHLPDHLKEAILHLSSNIEKVKSDQKWCLVRALFFFTLLLLSLSLGSVSQVLAFVWTCGMTLLTAFYLGFGIVAKECEKKTLTGIMEGMKVRLSVVENRTTVNGEPGGKHI</sequence>
<dbReference type="PANTHER" id="PTHR16320:SF24">
    <property type="entry name" value="PHOSPHODIESTERASE, PUTATIVE-RELATED"/>
    <property type="match status" value="1"/>
</dbReference>
<feature type="domain" description="Endonuclease/exonuclease/phosphatase" evidence="16">
    <location>
        <begin position="6"/>
        <end position="273"/>
    </location>
</feature>
<accession>A0A7M7RGU8</accession>
<feature type="transmembrane region" description="Helical" evidence="15">
    <location>
        <begin position="337"/>
        <end position="354"/>
    </location>
</feature>
<keyword evidence="8" id="KW-0378">Hydrolase</keyword>
<keyword evidence="12" id="KW-0443">Lipid metabolism</keyword>
<dbReference type="GO" id="GO:0016020">
    <property type="term" value="C:membrane"/>
    <property type="evidence" value="ECO:0007669"/>
    <property type="project" value="UniProtKB-SubCell"/>
</dbReference>
<evidence type="ECO:0000256" key="8">
    <source>
        <dbReference type="ARBA" id="ARBA00022801"/>
    </source>
</evidence>
<proteinExistence type="inferred from homology"/>
<dbReference type="GO" id="GO:0006665">
    <property type="term" value="P:sphingolipid metabolic process"/>
    <property type="evidence" value="ECO:0007669"/>
    <property type="project" value="UniProtKB-KW"/>
</dbReference>
<organism evidence="17 18">
    <name type="scientific">Strongylocentrotus purpuratus</name>
    <name type="common">Purple sea urchin</name>
    <dbReference type="NCBI Taxonomy" id="7668"/>
    <lineage>
        <taxon>Eukaryota</taxon>
        <taxon>Metazoa</taxon>
        <taxon>Echinodermata</taxon>
        <taxon>Eleutherozoa</taxon>
        <taxon>Echinozoa</taxon>
        <taxon>Echinoidea</taxon>
        <taxon>Euechinoidea</taxon>
        <taxon>Echinacea</taxon>
        <taxon>Camarodonta</taxon>
        <taxon>Echinidea</taxon>
        <taxon>Strongylocentrotidae</taxon>
        <taxon>Strongylocentrotus</taxon>
    </lineage>
</organism>
<evidence type="ECO:0000256" key="7">
    <source>
        <dbReference type="ARBA" id="ARBA00022723"/>
    </source>
</evidence>
<feature type="compositionally biased region" description="Acidic residues" evidence="14">
    <location>
        <begin position="295"/>
        <end position="306"/>
    </location>
</feature>
<dbReference type="InterPro" id="IPR036691">
    <property type="entry name" value="Endo/exonu/phosph_ase_sf"/>
</dbReference>
<evidence type="ECO:0000313" key="18">
    <source>
        <dbReference type="Proteomes" id="UP000007110"/>
    </source>
</evidence>
<evidence type="ECO:0000313" key="17">
    <source>
        <dbReference type="EnsemblMetazoa" id="XP_794902"/>
    </source>
</evidence>
<evidence type="ECO:0000256" key="10">
    <source>
        <dbReference type="ARBA" id="ARBA00022919"/>
    </source>
</evidence>
<evidence type="ECO:0000259" key="16">
    <source>
        <dbReference type="Pfam" id="PF03372"/>
    </source>
</evidence>
<feature type="transmembrane region" description="Helical" evidence="15">
    <location>
        <begin position="360"/>
        <end position="382"/>
    </location>
</feature>